<dbReference type="RefSeq" id="WP_086942768.1">
    <property type="nucleotide sequence ID" value="NZ_FONM01000018.1"/>
</dbReference>
<dbReference type="InterPro" id="IPR008254">
    <property type="entry name" value="Flavodoxin/NO_synth"/>
</dbReference>
<proteinExistence type="predicted"/>
<gene>
    <name evidence="3" type="ORF">TPAS_1633</name>
</gene>
<name>A0A1W1IGN8_9LACT</name>
<evidence type="ECO:0000313" key="3">
    <source>
        <dbReference type="EMBL" id="SLM51953.1"/>
    </source>
</evidence>
<sequence length="230" mass="24795">MKKFVRLLIGTASLFALAACNSDNGSNQATNEADATSEIGNASDSTASLNGGSGRTLVAYFSYPVGTDLDVVTGASVLQNDGEYLGLVEQASIWISEELEADSFLIEPAEAYPDDVGQIIDEVSSDDAPDRELAQLVENFDNYDTIYLGYPIWMGTLPPMVQQFLESHDFTGKTVIPYTVHGGSGLANTVRTIQDEIPEATVVTDALSVSRNNIESSQQEILDWLAEINE</sequence>
<organism evidence="3 4">
    <name type="scientific">Trichococcus pasteurii</name>
    <dbReference type="NCBI Taxonomy" id="43064"/>
    <lineage>
        <taxon>Bacteria</taxon>
        <taxon>Bacillati</taxon>
        <taxon>Bacillota</taxon>
        <taxon>Bacilli</taxon>
        <taxon>Lactobacillales</taxon>
        <taxon>Carnobacteriaceae</taxon>
        <taxon>Trichococcus</taxon>
    </lineage>
</organism>
<dbReference type="AlphaFoldDB" id="A0A1W1IGN8"/>
<feature type="signal peptide" evidence="1">
    <location>
        <begin position="1"/>
        <end position="18"/>
    </location>
</feature>
<dbReference type="Proteomes" id="UP000195985">
    <property type="component" value="Unassembled WGS sequence"/>
</dbReference>
<keyword evidence="1" id="KW-0732">Signal</keyword>
<evidence type="ECO:0000313" key="4">
    <source>
        <dbReference type="Proteomes" id="UP000195985"/>
    </source>
</evidence>
<accession>A0A1W1IGN8</accession>
<evidence type="ECO:0000259" key="2">
    <source>
        <dbReference type="Pfam" id="PF12682"/>
    </source>
</evidence>
<dbReference type="Gene3D" id="3.40.50.360">
    <property type="match status" value="1"/>
</dbReference>
<protein>
    <submittedName>
        <fullName evidence="3">Flavodoxin</fullName>
    </submittedName>
</protein>
<dbReference type="Pfam" id="PF12682">
    <property type="entry name" value="Flavodoxin_4"/>
    <property type="match status" value="1"/>
</dbReference>
<dbReference type="PANTHER" id="PTHR39201">
    <property type="entry name" value="EXPORTED PROTEIN-RELATED"/>
    <property type="match status" value="1"/>
</dbReference>
<reference evidence="4" key="1">
    <citation type="submission" date="2016-04" db="EMBL/GenBank/DDBJ databases">
        <authorList>
            <person name="Strepis N."/>
        </authorList>
    </citation>
    <scope>NUCLEOTIDE SEQUENCE [LARGE SCALE GENOMIC DNA]</scope>
</reference>
<dbReference type="SUPFAM" id="SSF52218">
    <property type="entry name" value="Flavoproteins"/>
    <property type="match status" value="1"/>
</dbReference>
<keyword evidence="4" id="KW-1185">Reference proteome</keyword>
<evidence type="ECO:0000256" key="1">
    <source>
        <dbReference type="SAM" id="SignalP"/>
    </source>
</evidence>
<feature type="domain" description="Flavodoxin-like" evidence="2">
    <location>
        <begin position="126"/>
        <end position="225"/>
    </location>
</feature>
<dbReference type="PANTHER" id="PTHR39201:SF1">
    <property type="entry name" value="FLAVODOXIN-LIKE DOMAIN-CONTAINING PROTEIN"/>
    <property type="match status" value="1"/>
</dbReference>
<dbReference type="OrthoDB" id="9806505at2"/>
<dbReference type="STRING" id="43064.SAMN04488086_11836"/>
<dbReference type="InterPro" id="IPR029039">
    <property type="entry name" value="Flavoprotein-like_sf"/>
</dbReference>
<dbReference type="GO" id="GO:0010181">
    <property type="term" value="F:FMN binding"/>
    <property type="evidence" value="ECO:0007669"/>
    <property type="project" value="InterPro"/>
</dbReference>
<dbReference type="GO" id="GO:0016651">
    <property type="term" value="F:oxidoreductase activity, acting on NAD(P)H"/>
    <property type="evidence" value="ECO:0007669"/>
    <property type="project" value="UniProtKB-ARBA"/>
</dbReference>
<dbReference type="PROSITE" id="PS51257">
    <property type="entry name" value="PROKAR_LIPOPROTEIN"/>
    <property type="match status" value="1"/>
</dbReference>
<feature type="chain" id="PRO_5039729199" evidence="1">
    <location>
        <begin position="19"/>
        <end position="230"/>
    </location>
</feature>
<dbReference type="EMBL" id="FWEY01000004">
    <property type="protein sequence ID" value="SLM51953.1"/>
    <property type="molecule type" value="Genomic_DNA"/>
</dbReference>